<feature type="chain" id="PRO_5038057061" evidence="1">
    <location>
        <begin position="39"/>
        <end position="173"/>
    </location>
</feature>
<dbReference type="Proteomes" id="UP000605361">
    <property type="component" value="Unassembled WGS sequence"/>
</dbReference>
<gene>
    <name evidence="2" type="ORF">ITP53_32325</name>
</gene>
<reference evidence="2" key="1">
    <citation type="submission" date="2020-11" db="EMBL/GenBank/DDBJ databases">
        <title>Whole-genome analyses of Nonomuraea sp. K274.</title>
        <authorList>
            <person name="Veyisoglu A."/>
        </authorList>
    </citation>
    <scope>NUCLEOTIDE SEQUENCE</scope>
    <source>
        <strain evidence="2">K274</strain>
    </source>
</reference>
<dbReference type="EMBL" id="JADOGI010000118">
    <property type="protein sequence ID" value="MBF8190319.1"/>
    <property type="molecule type" value="Genomic_DNA"/>
</dbReference>
<keyword evidence="3" id="KW-1185">Reference proteome</keyword>
<proteinExistence type="predicted"/>
<protein>
    <submittedName>
        <fullName evidence="2">DUF2690 domain-containing protein</fullName>
    </submittedName>
</protein>
<name>A0A931AHD1_9ACTN</name>
<feature type="signal peptide" evidence="1">
    <location>
        <begin position="1"/>
        <end position="38"/>
    </location>
</feature>
<dbReference type="Pfam" id="PF10901">
    <property type="entry name" value="DUF2690"/>
    <property type="match status" value="1"/>
</dbReference>
<accession>A0A931AHD1</accession>
<evidence type="ECO:0000313" key="3">
    <source>
        <dbReference type="Proteomes" id="UP000605361"/>
    </source>
</evidence>
<sequence>MSHYTMTSITRTMAVFGTSAALASGLLATALMNGAAQAASLSVVGTAGPASAHPYDGKDPYSSGCAKTKVNTGKKASLKNEVGDHLGAIRLFYSRHCGTNWGEVSVATSGTGTITVYTSTKSRSFTYRPGNGGHHWGNMVYAPSGVCAKATGTVTAGIGRANKGSGTTPKACD</sequence>
<evidence type="ECO:0000313" key="2">
    <source>
        <dbReference type="EMBL" id="MBF8190319.1"/>
    </source>
</evidence>
<dbReference type="AlphaFoldDB" id="A0A931AHD1"/>
<keyword evidence="1" id="KW-0732">Signal</keyword>
<evidence type="ECO:0000256" key="1">
    <source>
        <dbReference type="SAM" id="SignalP"/>
    </source>
</evidence>
<dbReference type="InterPro" id="IPR021224">
    <property type="entry name" value="DUF2690"/>
</dbReference>
<organism evidence="2 3">
    <name type="scientific">Nonomuraea cypriaca</name>
    <dbReference type="NCBI Taxonomy" id="1187855"/>
    <lineage>
        <taxon>Bacteria</taxon>
        <taxon>Bacillati</taxon>
        <taxon>Actinomycetota</taxon>
        <taxon>Actinomycetes</taxon>
        <taxon>Streptosporangiales</taxon>
        <taxon>Streptosporangiaceae</taxon>
        <taxon>Nonomuraea</taxon>
    </lineage>
</organism>
<comment type="caution">
    <text evidence="2">The sequence shown here is derived from an EMBL/GenBank/DDBJ whole genome shotgun (WGS) entry which is preliminary data.</text>
</comment>
<dbReference type="RefSeq" id="WP_195899243.1">
    <property type="nucleotide sequence ID" value="NZ_JADOGI010000118.1"/>
</dbReference>